<sequence length="97" mass="10750">MAVAVRLSMVPNTVVKSSCSDHTSGSNDVPIIERDPASTDPEPAHNDLVMTSTETRIDDEKSLMSKISSQILITPTMETWELQSSFPLFVSKFYVFL</sequence>
<keyword evidence="3" id="KW-1185">Reference proteome</keyword>
<evidence type="ECO:0000313" key="3">
    <source>
        <dbReference type="Proteomes" id="UP000886595"/>
    </source>
</evidence>
<comment type="caution">
    <text evidence="2">The sequence shown here is derived from an EMBL/GenBank/DDBJ whole genome shotgun (WGS) entry which is preliminary data.</text>
</comment>
<feature type="compositionally biased region" description="Basic and acidic residues" evidence="1">
    <location>
        <begin position="31"/>
        <end position="45"/>
    </location>
</feature>
<feature type="compositionally biased region" description="Polar residues" evidence="1">
    <location>
        <begin position="17"/>
        <end position="27"/>
    </location>
</feature>
<dbReference type="EMBL" id="JAAMPC010000002">
    <property type="protein sequence ID" value="KAG2323847.1"/>
    <property type="molecule type" value="Genomic_DNA"/>
</dbReference>
<accession>A0A8X8B7B3</accession>
<gene>
    <name evidence="2" type="ORF">Bca52824_006575</name>
</gene>
<evidence type="ECO:0000256" key="1">
    <source>
        <dbReference type="SAM" id="MobiDB-lite"/>
    </source>
</evidence>
<reference evidence="2 3" key="1">
    <citation type="submission" date="2020-02" db="EMBL/GenBank/DDBJ databases">
        <authorList>
            <person name="Ma Q."/>
            <person name="Huang Y."/>
            <person name="Song X."/>
            <person name="Pei D."/>
        </authorList>
    </citation>
    <scope>NUCLEOTIDE SEQUENCE [LARGE SCALE GENOMIC DNA]</scope>
    <source>
        <strain evidence="2">Sxm20200214</strain>
        <tissue evidence="2">Leaf</tissue>
    </source>
</reference>
<protein>
    <submittedName>
        <fullName evidence="2">Uncharacterized protein</fullName>
    </submittedName>
</protein>
<proteinExistence type="predicted"/>
<dbReference type="AlphaFoldDB" id="A0A8X8B7B3"/>
<evidence type="ECO:0000313" key="2">
    <source>
        <dbReference type="EMBL" id="KAG2323847.1"/>
    </source>
</evidence>
<name>A0A8X8B7B3_BRACI</name>
<organism evidence="2 3">
    <name type="scientific">Brassica carinata</name>
    <name type="common">Ethiopian mustard</name>
    <name type="synonym">Abyssinian cabbage</name>
    <dbReference type="NCBI Taxonomy" id="52824"/>
    <lineage>
        <taxon>Eukaryota</taxon>
        <taxon>Viridiplantae</taxon>
        <taxon>Streptophyta</taxon>
        <taxon>Embryophyta</taxon>
        <taxon>Tracheophyta</taxon>
        <taxon>Spermatophyta</taxon>
        <taxon>Magnoliopsida</taxon>
        <taxon>eudicotyledons</taxon>
        <taxon>Gunneridae</taxon>
        <taxon>Pentapetalae</taxon>
        <taxon>rosids</taxon>
        <taxon>malvids</taxon>
        <taxon>Brassicales</taxon>
        <taxon>Brassicaceae</taxon>
        <taxon>Brassiceae</taxon>
        <taxon>Brassica</taxon>
    </lineage>
</organism>
<feature type="region of interest" description="Disordered" evidence="1">
    <location>
        <begin position="17"/>
        <end position="46"/>
    </location>
</feature>
<dbReference type="Proteomes" id="UP000886595">
    <property type="component" value="Unassembled WGS sequence"/>
</dbReference>